<dbReference type="Proteomes" id="UP000256970">
    <property type="component" value="Unassembled WGS sequence"/>
</dbReference>
<name>A0A383V5V4_TETOB</name>
<proteinExistence type="predicted"/>
<dbReference type="EMBL" id="FNXT01000033">
    <property type="protein sequence ID" value="SZX59954.1"/>
    <property type="molecule type" value="Genomic_DNA"/>
</dbReference>
<feature type="region of interest" description="Disordered" evidence="1">
    <location>
        <begin position="522"/>
        <end position="548"/>
    </location>
</feature>
<evidence type="ECO:0000313" key="2">
    <source>
        <dbReference type="EMBL" id="SZX59954.1"/>
    </source>
</evidence>
<sequence length="761" mass="79547">MPSVDEDAWYVLLSFGQLSSDSFIRLSWVSGQLRRLCKQIAADTSAAQALLLQAISAASAQLEPVNAPAAFESNNAAIPNLCFEQKLAWLKKQAPKFLQDGRVMAAALQQHNMPRPVATALLRHGAQLTWQQLQDAARRLVPGLQVWVELSRELQLPLHASVPHIAAAICCGEELGLQSPQQWGLPADASPAALSSRRLELLPGLAQLAVALPRDGGATPALQSLCSLQEAQGLASSTVAGLLKAALQMGASERVKVLMRLPAVPVRCGSSRNVSCLCQLPAAAGVSSEDAAVLLHAAVDSSSTAMVAELVQLQGVQALSFDTTLSLLQASMHSSEPQLPAALAAGLPAALLQQLQPVNVVKLMQAALTAEQQQGALQQVQAALGLPAAQVPDADSVCSLLQQAVRHPEEGLVAALCGLPGAQLMDAQSICSLLAGALESGGYQKVQALVRLPAAQSSTADALMPLASAAARTSEQQSLLALLWLPAAKQQVLTAWHVGPPSAQLCSHRAAACGLCRQVQCSSRNDSSSRNGRTQDVASVAPDRSRHNTRTAAAAAAAAVAAAAAAAASPLHGEQASTAAAEAATTADKACAAATDACVAALPLLTVLCQLPAAQQLPAAFMQQLLPSLAGLLCQQTQQLKEDTTSLRQALRSAGIHRESLSYKQYSAFDKLPNTVKGMLAWAQLLQQPLFLRAGEEAALELEAQHLLLLKAAVADAQVQLGVLDPKFFCKVWTCNKHGCSIMCLHSCKPSGRLSKSCYPS</sequence>
<evidence type="ECO:0000256" key="1">
    <source>
        <dbReference type="SAM" id="MobiDB-lite"/>
    </source>
</evidence>
<accession>A0A383V5V4</accession>
<feature type="compositionally biased region" description="Low complexity" evidence="1">
    <location>
        <begin position="522"/>
        <end position="531"/>
    </location>
</feature>
<dbReference type="AlphaFoldDB" id="A0A383V5V4"/>
<organism evidence="2 3">
    <name type="scientific">Tetradesmus obliquus</name>
    <name type="common">Green alga</name>
    <name type="synonym">Acutodesmus obliquus</name>
    <dbReference type="NCBI Taxonomy" id="3088"/>
    <lineage>
        <taxon>Eukaryota</taxon>
        <taxon>Viridiplantae</taxon>
        <taxon>Chlorophyta</taxon>
        <taxon>core chlorophytes</taxon>
        <taxon>Chlorophyceae</taxon>
        <taxon>CS clade</taxon>
        <taxon>Sphaeropleales</taxon>
        <taxon>Scenedesmaceae</taxon>
        <taxon>Tetradesmus</taxon>
    </lineage>
</organism>
<keyword evidence="3" id="KW-1185">Reference proteome</keyword>
<reference evidence="2 3" key="1">
    <citation type="submission" date="2016-10" db="EMBL/GenBank/DDBJ databases">
        <authorList>
            <person name="Cai Z."/>
        </authorList>
    </citation>
    <scope>NUCLEOTIDE SEQUENCE [LARGE SCALE GENOMIC DNA]</scope>
</reference>
<protein>
    <submittedName>
        <fullName evidence="2">Uncharacterized protein</fullName>
    </submittedName>
</protein>
<gene>
    <name evidence="2" type="ORF">BQ4739_LOCUS549</name>
</gene>
<evidence type="ECO:0000313" key="3">
    <source>
        <dbReference type="Proteomes" id="UP000256970"/>
    </source>
</evidence>